<dbReference type="EMBL" id="JQAZ01000002">
    <property type="protein sequence ID" value="KRN32675.1"/>
    <property type="molecule type" value="Genomic_DNA"/>
</dbReference>
<organism evidence="3 6">
    <name type="scientific">Lactobacillus selangorensis</name>
    <dbReference type="NCBI Taxonomy" id="81857"/>
    <lineage>
        <taxon>Bacteria</taxon>
        <taxon>Bacillati</taxon>
        <taxon>Bacillota</taxon>
        <taxon>Bacilli</taxon>
        <taxon>Lactobacillales</taxon>
        <taxon>Lactobacillaceae</taxon>
        <taxon>Lactobacillus</taxon>
    </lineage>
</organism>
<reference evidence="5 6" key="1">
    <citation type="journal article" date="2015" name="Genome Announc.">
        <title>Expanding the biotechnology potential of lactobacilli through comparative genomics of 213 strains and associated genera.</title>
        <authorList>
            <person name="Sun Z."/>
            <person name="Harris H.M."/>
            <person name="McCann A."/>
            <person name="Guo C."/>
            <person name="Argimon S."/>
            <person name="Zhang W."/>
            <person name="Yang X."/>
            <person name="Jeffery I.B."/>
            <person name="Cooney J.C."/>
            <person name="Kagawa T.F."/>
            <person name="Liu W."/>
            <person name="Song Y."/>
            <person name="Salvetti E."/>
            <person name="Wrobel A."/>
            <person name="Rasinkangas P."/>
            <person name="Parkhill J."/>
            <person name="Rea M.C."/>
            <person name="O'Sullivan O."/>
            <person name="Ritari J."/>
            <person name="Douillard F.P."/>
            <person name="Paul Ross R."/>
            <person name="Yang R."/>
            <person name="Briner A.E."/>
            <person name="Felis G.E."/>
            <person name="de Vos W.M."/>
            <person name="Barrangou R."/>
            <person name="Klaenhammer T.R."/>
            <person name="Caufield P.W."/>
            <person name="Cui Y."/>
            <person name="Zhang H."/>
            <person name="O'Toole P.W."/>
        </authorList>
    </citation>
    <scope>NUCLEOTIDE SEQUENCE [LARGE SCALE GENOMIC DNA]</scope>
    <source>
        <strain evidence="3 6">ATCC BAA-66</strain>
        <strain evidence="4 5">DSM 13344</strain>
    </source>
</reference>
<feature type="region of interest" description="Disordered" evidence="1">
    <location>
        <begin position="420"/>
        <end position="463"/>
    </location>
</feature>
<feature type="compositionally biased region" description="Low complexity" evidence="1">
    <location>
        <begin position="54"/>
        <end position="90"/>
    </location>
</feature>
<dbReference type="Proteomes" id="UP000051751">
    <property type="component" value="Unassembled WGS sequence"/>
</dbReference>
<dbReference type="AlphaFoldDB" id="A0A0R2FJV8"/>
<feature type="compositionally biased region" description="Polar residues" evidence="1">
    <location>
        <begin position="429"/>
        <end position="445"/>
    </location>
</feature>
<gene>
    <name evidence="3" type="ORF">IV38_GL001123</name>
    <name evidence="4" type="ORF">IV40_GL000730</name>
</gene>
<feature type="region of interest" description="Disordered" evidence="1">
    <location>
        <begin position="36"/>
        <end position="90"/>
    </location>
</feature>
<sequence>MQDLKKIFMIVGTAISVGIVLALSLSILVNPNSSRAAATSESVSKTPENVSMQTSTSSMSSSSNSSAASSKSSSSAASSSSSKKTSTKSTAATYPLENHDLSYLTTHGYALGVASNFNIFATGTYSQSSSVGNARVAANKFVSKGWMSKIGWTDSSSGIDSHALVVDHLSADAGDTTTASTIIASDKTDGVFAASSANTVQLSNSQGKAVTTDPLNSVKDFTDNGIASFSDAATQVQNISDFYGSADDINKTFSSKFVNVTNLTTDDLEKFQKGNTVEIDDPNAERKCLVVNIPATTESELKEDTDVININIKYVTNLKEEPIVVLNFPDMTGELSTKNGSDIVNVTYGTADNQTRIIDKNHLLLNFAQIPKLTFNGAFLGTIIAPKASVEIDQLNATVTAIAAKNVNVTTSITTDGPTGVFNPGDFSDPNNSASGGDSTTTKSVHASVKHVNDDGTTSSTSFDSPATMATKFTYNDTVRFHLDWAGYDSDNLYYSLDDGTTWTKLDPTSTDTDTKMNTYETSDKTDFYPARGLKLSQSETNDTDGSGESVTMATPTSRKVMFALAAGDPSSATPDWESSITLNLNSFSVSVPKTVPFSKIVGMDTANKTLTVTPETAPEITTVNNLGAPYKLTVQTDPSSSSTTPTETDQNVFLNGGSKMTYTNDTSATNILTDPATILQQEAATTSV</sequence>
<evidence type="ECO:0000313" key="4">
    <source>
        <dbReference type="EMBL" id="KRN32675.1"/>
    </source>
</evidence>
<protein>
    <submittedName>
        <fullName evidence="3">Uncharacterized protein</fullName>
    </submittedName>
</protein>
<accession>A0A0R2FJV8</accession>
<dbReference type="Proteomes" id="UP000051645">
    <property type="component" value="Unassembled WGS sequence"/>
</dbReference>
<evidence type="ECO:0000256" key="1">
    <source>
        <dbReference type="SAM" id="MobiDB-lite"/>
    </source>
</evidence>
<evidence type="ECO:0000313" key="6">
    <source>
        <dbReference type="Proteomes" id="UP000051751"/>
    </source>
</evidence>
<dbReference type="EMBL" id="JQAT01000002">
    <property type="protein sequence ID" value="KRN28915.1"/>
    <property type="molecule type" value="Genomic_DNA"/>
</dbReference>
<name>A0A0R2FJV8_9LACO</name>
<dbReference type="PATRIC" id="fig|81857.3.peg.1129"/>
<proteinExistence type="predicted"/>
<feature type="transmembrane region" description="Helical" evidence="2">
    <location>
        <begin position="7"/>
        <end position="29"/>
    </location>
</feature>
<feature type="compositionally biased region" description="Polar residues" evidence="1">
    <location>
        <begin position="36"/>
        <end position="53"/>
    </location>
</feature>
<keyword evidence="2" id="KW-1133">Transmembrane helix</keyword>
<dbReference type="RefSeq" id="WP_057768935.1">
    <property type="nucleotide sequence ID" value="NZ_JQAT01000002.1"/>
</dbReference>
<evidence type="ECO:0000313" key="3">
    <source>
        <dbReference type="EMBL" id="KRN28915.1"/>
    </source>
</evidence>
<keyword evidence="2" id="KW-0812">Transmembrane</keyword>
<dbReference type="OrthoDB" id="2278883at2"/>
<evidence type="ECO:0000313" key="5">
    <source>
        <dbReference type="Proteomes" id="UP000051645"/>
    </source>
</evidence>
<comment type="caution">
    <text evidence="3">The sequence shown here is derived from an EMBL/GenBank/DDBJ whole genome shotgun (WGS) entry which is preliminary data.</text>
</comment>
<dbReference type="STRING" id="81857.IV38_GL001123"/>
<keyword evidence="5" id="KW-1185">Reference proteome</keyword>
<keyword evidence="2" id="KW-0472">Membrane</keyword>
<evidence type="ECO:0000256" key="2">
    <source>
        <dbReference type="SAM" id="Phobius"/>
    </source>
</evidence>